<organism evidence="2 3">
    <name type="scientific">Actinoplanes lobatus</name>
    <dbReference type="NCBI Taxonomy" id="113568"/>
    <lineage>
        <taxon>Bacteria</taxon>
        <taxon>Bacillati</taxon>
        <taxon>Actinomycetota</taxon>
        <taxon>Actinomycetes</taxon>
        <taxon>Micromonosporales</taxon>
        <taxon>Micromonosporaceae</taxon>
        <taxon>Actinoplanes</taxon>
    </lineage>
</organism>
<dbReference type="Pfam" id="PF13454">
    <property type="entry name" value="NAD_binding_9"/>
    <property type="match status" value="1"/>
</dbReference>
<dbReference type="InterPro" id="IPR038732">
    <property type="entry name" value="HpyO/CreE_NAD-binding"/>
</dbReference>
<keyword evidence="3" id="KW-1185">Reference proteome</keyword>
<dbReference type="PRINTS" id="PR00368">
    <property type="entry name" value="FADPNR"/>
</dbReference>
<dbReference type="EMBL" id="BOMP01000084">
    <property type="protein sequence ID" value="GIE42083.1"/>
    <property type="molecule type" value="Genomic_DNA"/>
</dbReference>
<dbReference type="SUPFAM" id="SSF51905">
    <property type="entry name" value="FAD/NAD(P)-binding domain"/>
    <property type="match status" value="2"/>
</dbReference>
<proteinExistence type="predicted"/>
<protein>
    <recommendedName>
        <fullName evidence="1">FAD-dependent urate hydroxylase HpyO/Asp monooxygenase CreE-like FAD/NAD(P)-binding domain-containing protein</fullName>
    </recommendedName>
</protein>
<dbReference type="PANTHER" id="PTHR40254">
    <property type="entry name" value="BLR0577 PROTEIN"/>
    <property type="match status" value="1"/>
</dbReference>
<reference evidence="2 3" key="1">
    <citation type="submission" date="2021-01" db="EMBL/GenBank/DDBJ databases">
        <title>Whole genome shotgun sequence of Actinoplanes lobatus NBRC 12513.</title>
        <authorList>
            <person name="Komaki H."/>
            <person name="Tamura T."/>
        </authorList>
    </citation>
    <scope>NUCLEOTIDE SEQUENCE [LARGE SCALE GENOMIC DNA]</scope>
    <source>
        <strain evidence="2 3">NBRC 12513</strain>
    </source>
</reference>
<dbReference type="PANTHER" id="PTHR40254:SF1">
    <property type="entry name" value="BLR0577 PROTEIN"/>
    <property type="match status" value="1"/>
</dbReference>
<sequence length="481" mass="51517">MVSWEQVRPHREDVYMTSTVIRRTGAANDPATHAGTVVIIGGGASGVLAACALIRCPDHRIILIEPGTTPGPGVAYGTARPWHLLNSRAAAMSADPGDPQHLLRWSHARGLPLDPADFLPRAHYGAYLADRFTHALGSGRLDHRRATATAVRPYGDGHLVLDDTGTATYADHVVLALGNPPPHRPFGISDAAYDSGAYIGDPWAPGALDAVPRDQPVLLIGAGLTAIDVALTLTLTERERGSERERGRRTPLDLISRRGLLPLAHPDRPPAPIDLDLPASRDLAPLLRAVRAAVTAGADWTAVVDAVRCRADDLWAGLDHAAQDRFLRHCQRLWEIHRHRMAPAIAARVDRLRRDGDLRVRAGRISSVEPRPGGGLTVTINDETPQWYATVVACTGPAPAPVTPGPLLGALLDEGLLRPGPHRLGLDTDPDGRAGPGLWVIGPLSRGHLWETTAIPEIRRQAEQLATAVNASRARSAPTTV</sequence>
<name>A0ABQ4AM86_9ACTN</name>
<gene>
    <name evidence="2" type="ORF">Alo02nite_49810</name>
</gene>
<evidence type="ECO:0000259" key="1">
    <source>
        <dbReference type="Pfam" id="PF13454"/>
    </source>
</evidence>
<accession>A0ABQ4AM86</accession>
<feature type="domain" description="FAD-dependent urate hydroxylase HpyO/Asp monooxygenase CreE-like FAD/NAD(P)-binding" evidence="1">
    <location>
        <begin position="38"/>
        <end position="179"/>
    </location>
</feature>
<evidence type="ECO:0000313" key="2">
    <source>
        <dbReference type="EMBL" id="GIE42083.1"/>
    </source>
</evidence>
<evidence type="ECO:0000313" key="3">
    <source>
        <dbReference type="Proteomes" id="UP000631312"/>
    </source>
</evidence>
<dbReference type="InterPro" id="IPR036188">
    <property type="entry name" value="FAD/NAD-bd_sf"/>
</dbReference>
<dbReference type="Proteomes" id="UP000631312">
    <property type="component" value="Unassembled WGS sequence"/>
</dbReference>
<dbReference type="InterPro" id="IPR052189">
    <property type="entry name" value="L-asp_N-monooxygenase_NS-form"/>
</dbReference>
<comment type="caution">
    <text evidence="2">The sequence shown here is derived from an EMBL/GenBank/DDBJ whole genome shotgun (WGS) entry which is preliminary data.</text>
</comment>
<dbReference type="Gene3D" id="3.50.50.60">
    <property type="entry name" value="FAD/NAD(P)-binding domain"/>
    <property type="match status" value="1"/>
</dbReference>